<reference evidence="3" key="1">
    <citation type="submission" date="2022-04" db="EMBL/GenBank/DDBJ databases">
        <title>Desulfatitalea alkaliphila sp. nov., a novel anaerobic sulfate-reducing bacterium isolated from terrestrial mud volcano, Taman Peninsula, Russia.</title>
        <authorList>
            <person name="Khomyakova M.A."/>
            <person name="Merkel A.Y."/>
            <person name="Slobodkin A.I."/>
        </authorList>
    </citation>
    <scope>NUCLEOTIDE SEQUENCE</scope>
    <source>
        <strain evidence="3">M08but</strain>
    </source>
</reference>
<dbReference type="EMBL" id="JALJRB010000005">
    <property type="protein sequence ID" value="MCJ8500180.1"/>
    <property type="molecule type" value="Genomic_DNA"/>
</dbReference>
<dbReference type="InterPro" id="IPR026935">
    <property type="entry name" value="BtrH_N"/>
</dbReference>
<protein>
    <submittedName>
        <fullName evidence="3">BtrH N-terminal domain-containing protein</fullName>
    </submittedName>
</protein>
<sequence>MILIPNFKHQHFAHCESGVMSSLLQHKGLTLSEPMVFGLSGALSFAFLPFLKFGNMPLVSYRMFPGHIVKKFPKQLGVAYFRKTYRDPAKAMAELDDFLVQGQMVGLQTSAYHTTYFPPEMRFHFNAHNIIVVGRENNEYIVSDPVFDQLQRIAPEDLQSARFAKGLSAPKGLAHFPLAVPEQIALTDQIARAIKKTVHMMLYAPVPWIGIKGIRYLARRVGKLATKSEPRYFRLFLGNIVRMQEEIGTGGGGFRFMYASFLQEAFEITGWPVLQEASERMTAAGDQWRRFALEGARWIKNKGTEGDPQLPARLLRECAETEKEIYQMLKKAQPS</sequence>
<feature type="domain" description="Butirosin biosynthesis protein H N-terminal" evidence="1">
    <location>
        <begin position="14"/>
        <end position="145"/>
    </location>
</feature>
<dbReference type="Pfam" id="PF14399">
    <property type="entry name" value="BtrH_N"/>
    <property type="match status" value="1"/>
</dbReference>
<keyword evidence="4" id="KW-1185">Reference proteome</keyword>
<evidence type="ECO:0000259" key="2">
    <source>
        <dbReference type="Pfam" id="PF16169"/>
    </source>
</evidence>
<comment type="caution">
    <text evidence="3">The sequence shown here is derived from an EMBL/GenBank/DDBJ whole genome shotgun (WGS) entry which is preliminary data.</text>
</comment>
<dbReference type="RefSeq" id="WP_246904023.1">
    <property type="nucleotide sequence ID" value="NZ_JALJRB010000005.1"/>
</dbReference>
<proteinExistence type="predicted"/>
<dbReference type="Pfam" id="PF16169">
    <property type="entry name" value="DUF4872"/>
    <property type="match status" value="1"/>
</dbReference>
<gene>
    <name evidence="3" type="ORF">MRX98_06300</name>
</gene>
<evidence type="ECO:0000313" key="4">
    <source>
        <dbReference type="Proteomes" id="UP001165427"/>
    </source>
</evidence>
<feature type="domain" description="DUF4872" evidence="2">
    <location>
        <begin position="156"/>
        <end position="329"/>
    </location>
</feature>
<dbReference type="AlphaFoldDB" id="A0AA41R3E8"/>
<name>A0AA41R3E8_9BACT</name>
<organism evidence="3 4">
    <name type="scientific">Desulfatitalea alkaliphila</name>
    <dbReference type="NCBI Taxonomy" id="2929485"/>
    <lineage>
        <taxon>Bacteria</taxon>
        <taxon>Pseudomonadati</taxon>
        <taxon>Thermodesulfobacteriota</taxon>
        <taxon>Desulfobacteria</taxon>
        <taxon>Desulfobacterales</taxon>
        <taxon>Desulfosarcinaceae</taxon>
        <taxon>Desulfatitalea</taxon>
    </lineage>
</organism>
<evidence type="ECO:0000313" key="3">
    <source>
        <dbReference type="EMBL" id="MCJ8500180.1"/>
    </source>
</evidence>
<accession>A0AA41R3E8</accession>
<dbReference type="InterPro" id="IPR032369">
    <property type="entry name" value="DUF4872"/>
</dbReference>
<evidence type="ECO:0000259" key="1">
    <source>
        <dbReference type="Pfam" id="PF14399"/>
    </source>
</evidence>
<dbReference type="Proteomes" id="UP001165427">
    <property type="component" value="Unassembled WGS sequence"/>
</dbReference>